<dbReference type="PANTHER" id="PTHR42861">
    <property type="entry name" value="CALCIUM-TRANSPORTING ATPASE"/>
    <property type="match status" value="1"/>
</dbReference>
<dbReference type="Gene3D" id="3.40.1110.10">
    <property type="entry name" value="Calcium-transporting ATPase, cytoplasmic domain N"/>
    <property type="match status" value="1"/>
</dbReference>
<dbReference type="InterPro" id="IPR023298">
    <property type="entry name" value="ATPase_P-typ_TM_dom_sf"/>
</dbReference>
<protein>
    <submittedName>
        <fullName evidence="8">HAD-IC family P-type ATPase</fullName>
    </submittedName>
</protein>
<dbReference type="PRINTS" id="PR00119">
    <property type="entry name" value="CATATPASE"/>
</dbReference>
<feature type="transmembrane region" description="Helical" evidence="6">
    <location>
        <begin position="658"/>
        <end position="680"/>
    </location>
</feature>
<dbReference type="PROSITE" id="PS00154">
    <property type="entry name" value="ATPASE_E1_E2"/>
    <property type="match status" value="1"/>
</dbReference>
<keyword evidence="5 6" id="KW-0472">Membrane</keyword>
<keyword evidence="2 6" id="KW-0812">Transmembrane</keyword>
<evidence type="ECO:0000256" key="4">
    <source>
        <dbReference type="ARBA" id="ARBA00022989"/>
    </source>
</evidence>
<accession>A0ABV7ZT20</accession>
<feature type="transmembrane region" description="Helical" evidence="6">
    <location>
        <begin position="256"/>
        <end position="283"/>
    </location>
</feature>
<evidence type="ECO:0000259" key="7">
    <source>
        <dbReference type="Pfam" id="PF00122"/>
    </source>
</evidence>
<name>A0ABV7ZT20_9CORY</name>
<gene>
    <name evidence="8" type="ORF">ACFORJ_08875</name>
</gene>
<dbReference type="Proteomes" id="UP001595751">
    <property type="component" value="Unassembled WGS sequence"/>
</dbReference>
<comment type="subcellular location">
    <subcellularLocation>
        <location evidence="1">Cell membrane</location>
        <topology evidence="1">Multi-pass membrane protein</topology>
    </subcellularLocation>
</comment>
<evidence type="ECO:0000256" key="5">
    <source>
        <dbReference type="ARBA" id="ARBA00023136"/>
    </source>
</evidence>
<dbReference type="EMBL" id="JBHRZN010000002">
    <property type="protein sequence ID" value="MFC3850275.1"/>
    <property type="molecule type" value="Genomic_DNA"/>
</dbReference>
<dbReference type="SFLD" id="SFLDF00027">
    <property type="entry name" value="p-type_atpase"/>
    <property type="match status" value="1"/>
</dbReference>
<keyword evidence="4 6" id="KW-1133">Transmembrane helix</keyword>
<dbReference type="Gene3D" id="3.40.50.1000">
    <property type="entry name" value="HAD superfamily/HAD-like"/>
    <property type="match status" value="1"/>
</dbReference>
<dbReference type="Pfam" id="PF00702">
    <property type="entry name" value="Hydrolase"/>
    <property type="match status" value="1"/>
</dbReference>
<evidence type="ECO:0000256" key="2">
    <source>
        <dbReference type="ARBA" id="ARBA00022692"/>
    </source>
</evidence>
<dbReference type="InterPro" id="IPR008250">
    <property type="entry name" value="ATPase_P-typ_transduc_dom_A_sf"/>
</dbReference>
<dbReference type="Pfam" id="PF00122">
    <property type="entry name" value="E1-E2_ATPase"/>
    <property type="match status" value="1"/>
</dbReference>
<feature type="domain" description="P-type ATPase A" evidence="7">
    <location>
        <begin position="113"/>
        <end position="205"/>
    </location>
</feature>
<dbReference type="NCBIfam" id="TIGR01494">
    <property type="entry name" value="ATPase_P-type"/>
    <property type="match status" value="2"/>
</dbReference>
<feature type="transmembrane region" description="Helical" evidence="6">
    <location>
        <begin position="76"/>
        <end position="94"/>
    </location>
</feature>
<dbReference type="InterPro" id="IPR059000">
    <property type="entry name" value="ATPase_P-type_domA"/>
</dbReference>
<organism evidence="8 9">
    <name type="scientific">Corynebacterium hansenii</name>
    <dbReference type="NCBI Taxonomy" id="394964"/>
    <lineage>
        <taxon>Bacteria</taxon>
        <taxon>Bacillati</taxon>
        <taxon>Actinomycetota</taxon>
        <taxon>Actinomycetes</taxon>
        <taxon>Mycobacteriales</taxon>
        <taxon>Corynebacteriaceae</taxon>
        <taxon>Corynebacterium</taxon>
    </lineage>
</organism>
<dbReference type="InterPro" id="IPR023214">
    <property type="entry name" value="HAD_sf"/>
</dbReference>
<evidence type="ECO:0000256" key="3">
    <source>
        <dbReference type="ARBA" id="ARBA00022967"/>
    </source>
</evidence>
<sequence length="822" mass="86637">MRPESGGAATAFATGPGGLTAEQVGQRRSAGLVNHLPPTSGRTVTDIIRANVFTRINAILAVLLAIVLWTGSWVNGAFGLLIIANSIVGVVQELRAKRTLDKLSIVGRARPMVIRDGGPAREMDREEIVVDDLVELGAGDQIIVDGVARSVDGLDVDESPLTGESKPVHKSVGDPLYSGSHVVSGSGTQQATKVGAEAYAAQLAAEASKFTLTDSELLRGINKILRVITWILIPTGALVIWTQLFRSGLPFRESLLAMVASLVPMVPEGLVLMTTIAFAIGIVRLGRRKVLTNELPAIEGLARVDVVCVDKTGTLTENRMHLREILPLDDDAGVEEVRRVLAALGHLEERPNATSMAINESLAESGVADPGWAATDKIPFTSARKWSGATFAADGAEAGTWVLGAPDILAADGSPALDRASELMAGGLRVLLLARAAVASVSDVVVGPGEPVEKHPGMLEPVALVVLDQTLRPDARETLEYFDRENVTVKVISGDNAASVGAVGRTLGLPGADRPVDARELPDPNAGEEEAEAFADAVAEGNVFGRVTADQKRSMVRALQSRGHVVAMTGDGVNDVLALKDANIGVAMGAGAPATRSVAQLVLLDNRFAVMPHVVAEGRRVIGNIERVANLFLTKTIYSVFLALAVGIIGYAYPFEPIHVTVTGWFTIGIPAFVLSLAPNHERAKPGFSSRVFRLALPSGLIVGALTFAFWLWAYPGPDAEPAVEGAASTATLVVLIISAFWVLAVVARPYEPWKIALLAVAGGAYPVIFLVRPIAAALHLHPVPTVTGFAAVLTGIAGAVLVETVWQVNRKRANHLRGQNS</sequence>
<feature type="transmembrane region" description="Helical" evidence="6">
    <location>
        <begin position="628"/>
        <end position="652"/>
    </location>
</feature>
<dbReference type="SFLD" id="SFLDG00002">
    <property type="entry name" value="C1.7:_P-type_atpase_like"/>
    <property type="match status" value="1"/>
</dbReference>
<dbReference type="RefSeq" id="WP_290289845.1">
    <property type="nucleotide sequence ID" value="NZ_CP047211.1"/>
</dbReference>
<dbReference type="InterPro" id="IPR018303">
    <property type="entry name" value="ATPase_P-typ_P_site"/>
</dbReference>
<keyword evidence="3" id="KW-1278">Translocase</keyword>
<feature type="transmembrane region" description="Helical" evidence="6">
    <location>
        <begin position="787"/>
        <end position="807"/>
    </location>
</feature>
<dbReference type="SUPFAM" id="SSF81653">
    <property type="entry name" value="Calcium ATPase, transduction domain A"/>
    <property type="match status" value="1"/>
</dbReference>
<dbReference type="InterPro" id="IPR023299">
    <property type="entry name" value="ATPase_P-typ_cyto_dom_N"/>
</dbReference>
<feature type="transmembrane region" description="Helical" evidence="6">
    <location>
        <begin position="756"/>
        <end position="781"/>
    </location>
</feature>
<dbReference type="InterPro" id="IPR044492">
    <property type="entry name" value="P_typ_ATPase_HD_dom"/>
</dbReference>
<feature type="transmembrane region" description="Helical" evidence="6">
    <location>
        <begin position="726"/>
        <end position="744"/>
    </location>
</feature>
<reference evidence="9" key="1">
    <citation type="journal article" date="2019" name="Int. J. Syst. Evol. Microbiol.">
        <title>The Global Catalogue of Microorganisms (GCM) 10K type strain sequencing project: providing services to taxonomists for standard genome sequencing and annotation.</title>
        <authorList>
            <consortium name="The Broad Institute Genomics Platform"/>
            <consortium name="The Broad Institute Genome Sequencing Center for Infectious Disease"/>
            <person name="Wu L."/>
            <person name="Ma J."/>
        </authorList>
    </citation>
    <scope>NUCLEOTIDE SEQUENCE [LARGE SCALE GENOMIC DNA]</scope>
    <source>
        <strain evidence="9">CCUG 53252</strain>
    </source>
</reference>
<dbReference type="Gene3D" id="1.20.1110.10">
    <property type="entry name" value="Calcium-transporting ATPase, transmembrane domain"/>
    <property type="match status" value="1"/>
</dbReference>
<dbReference type="SUPFAM" id="SSF56784">
    <property type="entry name" value="HAD-like"/>
    <property type="match status" value="1"/>
</dbReference>
<feature type="transmembrane region" description="Helical" evidence="6">
    <location>
        <begin position="224"/>
        <end position="244"/>
    </location>
</feature>
<comment type="caution">
    <text evidence="8">The sequence shown here is derived from an EMBL/GenBank/DDBJ whole genome shotgun (WGS) entry which is preliminary data.</text>
</comment>
<feature type="transmembrane region" description="Helical" evidence="6">
    <location>
        <begin position="692"/>
        <end position="714"/>
    </location>
</feature>
<dbReference type="SFLD" id="SFLDS00003">
    <property type="entry name" value="Haloacid_Dehalogenase"/>
    <property type="match status" value="1"/>
</dbReference>
<evidence type="ECO:0000256" key="1">
    <source>
        <dbReference type="ARBA" id="ARBA00004651"/>
    </source>
</evidence>
<keyword evidence="9" id="KW-1185">Reference proteome</keyword>
<dbReference type="InterPro" id="IPR001757">
    <property type="entry name" value="P_typ_ATPase"/>
</dbReference>
<proteinExistence type="predicted"/>
<evidence type="ECO:0000313" key="8">
    <source>
        <dbReference type="EMBL" id="MFC3850275.1"/>
    </source>
</evidence>
<evidence type="ECO:0000256" key="6">
    <source>
        <dbReference type="SAM" id="Phobius"/>
    </source>
</evidence>
<evidence type="ECO:0000313" key="9">
    <source>
        <dbReference type="Proteomes" id="UP001595751"/>
    </source>
</evidence>
<dbReference type="SUPFAM" id="SSF81665">
    <property type="entry name" value="Calcium ATPase, transmembrane domain M"/>
    <property type="match status" value="1"/>
</dbReference>
<dbReference type="InterPro" id="IPR036412">
    <property type="entry name" value="HAD-like_sf"/>
</dbReference>
<dbReference type="Gene3D" id="2.70.150.10">
    <property type="entry name" value="Calcium-transporting ATPase, cytoplasmic transduction domain A"/>
    <property type="match status" value="1"/>
</dbReference>
<feature type="transmembrane region" description="Helical" evidence="6">
    <location>
        <begin position="52"/>
        <end position="70"/>
    </location>
</feature>